<dbReference type="GO" id="GO:0016887">
    <property type="term" value="F:ATP hydrolysis activity"/>
    <property type="evidence" value="ECO:0007669"/>
    <property type="project" value="InterPro"/>
</dbReference>
<comment type="caution">
    <text evidence="10">The sequence shown here is derived from an EMBL/GenBank/DDBJ whole genome shotgun (WGS) entry which is preliminary data.</text>
</comment>
<evidence type="ECO:0000256" key="7">
    <source>
        <dbReference type="HAMAP-Rule" id="MF_00092"/>
    </source>
</evidence>
<organism evidence="10 11">
    <name type="scientific">Sedimentibacter saalensis</name>
    <dbReference type="NCBI Taxonomy" id="130788"/>
    <lineage>
        <taxon>Bacteria</taxon>
        <taxon>Bacillati</taxon>
        <taxon>Bacillota</taxon>
        <taxon>Tissierellia</taxon>
        <taxon>Sedimentibacter</taxon>
    </lineage>
</organism>
<evidence type="ECO:0000256" key="3">
    <source>
        <dbReference type="ARBA" id="ARBA00022801"/>
    </source>
</evidence>
<keyword evidence="7" id="KW-0540">Nuclease</keyword>
<evidence type="ECO:0000259" key="9">
    <source>
        <dbReference type="PROSITE" id="PS50828"/>
    </source>
</evidence>
<dbReference type="GO" id="GO:0072344">
    <property type="term" value="P:rescue of stalled ribosome"/>
    <property type="evidence" value="ECO:0007669"/>
    <property type="project" value="UniProtKB-UniRule"/>
</dbReference>
<dbReference type="InterPro" id="IPR036063">
    <property type="entry name" value="Smr_dom_sf"/>
</dbReference>
<dbReference type="InterPro" id="IPR046893">
    <property type="entry name" value="MSSS"/>
</dbReference>
<dbReference type="PANTHER" id="PTHR48466:SF2">
    <property type="entry name" value="OS10G0509000 PROTEIN"/>
    <property type="match status" value="1"/>
</dbReference>
<evidence type="ECO:0000256" key="2">
    <source>
        <dbReference type="ARBA" id="ARBA00022741"/>
    </source>
</evidence>
<evidence type="ECO:0000256" key="1">
    <source>
        <dbReference type="ARBA" id="ARBA00022730"/>
    </source>
</evidence>
<dbReference type="PANTHER" id="PTHR48466">
    <property type="entry name" value="OS10G0509000 PROTEIN-RELATED"/>
    <property type="match status" value="1"/>
</dbReference>
<dbReference type="GO" id="GO:0045910">
    <property type="term" value="P:negative regulation of DNA recombination"/>
    <property type="evidence" value="ECO:0007669"/>
    <property type="project" value="InterPro"/>
</dbReference>
<feature type="domain" description="Smr" evidence="9">
    <location>
        <begin position="717"/>
        <end position="792"/>
    </location>
</feature>
<proteinExistence type="inferred from homology"/>
<dbReference type="SMART" id="SM00463">
    <property type="entry name" value="SMR"/>
    <property type="match status" value="1"/>
</dbReference>
<dbReference type="GO" id="GO:0019843">
    <property type="term" value="F:rRNA binding"/>
    <property type="evidence" value="ECO:0007669"/>
    <property type="project" value="UniProtKB-UniRule"/>
</dbReference>
<evidence type="ECO:0000313" key="10">
    <source>
        <dbReference type="EMBL" id="TWH77565.1"/>
    </source>
</evidence>
<keyword evidence="7" id="KW-0255">Endonuclease</keyword>
<evidence type="ECO:0000313" key="11">
    <source>
        <dbReference type="Proteomes" id="UP000315343"/>
    </source>
</evidence>
<keyword evidence="5 7" id="KW-0694">RNA-binding</keyword>
<dbReference type="Proteomes" id="UP000315343">
    <property type="component" value="Unassembled WGS sequence"/>
</dbReference>
<dbReference type="Pfam" id="PF01713">
    <property type="entry name" value="Smr"/>
    <property type="match status" value="1"/>
</dbReference>
<dbReference type="InterPro" id="IPR027417">
    <property type="entry name" value="P-loop_NTPase"/>
</dbReference>
<evidence type="ECO:0000256" key="4">
    <source>
        <dbReference type="ARBA" id="ARBA00022840"/>
    </source>
</evidence>
<reference evidence="10 11" key="1">
    <citation type="submission" date="2019-07" db="EMBL/GenBank/DDBJ databases">
        <title>Genomic Encyclopedia of Type Strains, Phase I: the one thousand microbial genomes (KMG-I) project.</title>
        <authorList>
            <person name="Kyrpides N."/>
        </authorList>
    </citation>
    <scope>NUCLEOTIDE SEQUENCE [LARGE SCALE GENOMIC DNA]</scope>
    <source>
        <strain evidence="10 11">DSM 13558</strain>
    </source>
</reference>
<keyword evidence="2 7" id="KW-0547">Nucleotide-binding</keyword>
<dbReference type="NCBIfam" id="TIGR01069">
    <property type="entry name" value="mutS2"/>
    <property type="match status" value="1"/>
</dbReference>
<dbReference type="FunFam" id="3.40.50.300:FF:000830">
    <property type="entry name" value="Endonuclease MutS2"/>
    <property type="match status" value="1"/>
</dbReference>
<dbReference type="SUPFAM" id="SSF160443">
    <property type="entry name" value="SMR domain-like"/>
    <property type="match status" value="1"/>
</dbReference>
<sequence>MKQKSKSVLEFDKIIEKLSNYAETSNGKKEVLKLDVSSDVEAVKFKQNQTSQALSIIMEKGNPPLGGISDIKEYARRGAVGGIISLRGLLNCADTLRAARLLKNYVLLNNKEERNYSLLEELCEGIFTDKDTEDKIYHVVISEEEIADDASPELKRIRREIQIKNNAIKNKINTIVNSSAMQKYLQENIVTMRNDRYVIPVRKEYRSMVRGIIHDQSSTGSTLFIEPMAVVEMTNDISNLKIEEKKEVERILLELSGLIGEISEQMLINQEILTELDFIFAKGKYAISLNAVEPKVNDRGYIRIKKGRHPLIDPKVVVPIDAWLGDKFRTLIITGPNTGGKTVSIKTLGLFSLMGMAGLHIPAEYGTEISVFSAVYADIGDEQSIEQSLSTFSSHMTNIVKIMKEVDEKSFVLFDELGAGTDPTEGAALAISILDTLHERNIVTAATTHYSELKLYALNTVGVINGSVEFNVETLSPTYKLLIGVPGKSNAFEISRKLGLSNDIIDKAKKSIETEKVEFEDALKQIEDNRVYIEEKRREIERLDEQSRKKHSDFLAKERKSLEKSEKLVDEANYEARKIVENAKREAAEIIKELKKLNLEMDKDKSRRVNELRQTLNDKSKELDENQYTEQIFQEDTYDTDSPISNGDAVTVRSLNQKGFVISDTDNQQNVMVQIGLIKMKVKKSDLIKIKSDEEVKQKNNTTRMVKLKTSSISPVIDLRGLNLDEALLELDKYLDDAFMSNLNEIQVIHGKGMGILREGITQFLKKHKHVKESRLGSFNEGGDGVTIVTFK</sequence>
<dbReference type="InterPro" id="IPR007696">
    <property type="entry name" value="DNA_mismatch_repair_MutS_core"/>
</dbReference>
<name>A0A562J3X4_9FIRM</name>
<dbReference type="Gene3D" id="3.40.50.300">
    <property type="entry name" value="P-loop containing nucleotide triphosphate hydrolases"/>
    <property type="match status" value="1"/>
</dbReference>
<dbReference type="InterPro" id="IPR005747">
    <property type="entry name" value="MutS2"/>
</dbReference>
<evidence type="ECO:0000256" key="5">
    <source>
        <dbReference type="ARBA" id="ARBA00022884"/>
    </source>
</evidence>
<feature type="binding site" evidence="7">
    <location>
        <begin position="335"/>
        <end position="342"/>
    </location>
    <ligand>
        <name>ATP</name>
        <dbReference type="ChEBI" id="CHEBI:30616"/>
    </ligand>
</feature>
<dbReference type="SUPFAM" id="SSF48334">
    <property type="entry name" value="DNA repair protein MutS, domain III"/>
    <property type="match status" value="1"/>
</dbReference>
<dbReference type="GO" id="GO:0006298">
    <property type="term" value="P:mismatch repair"/>
    <property type="evidence" value="ECO:0007669"/>
    <property type="project" value="InterPro"/>
</dbReference>
<dbReference type="InterPro" id="IPR002625">
    <property type="entry name" value="Smr_dom"/>
</dbReference>
<keyword evidence="4 7" id="KW-0067">ATP-binding</keyword>
<comment type="similarity">
    <text evidence="7">Belongs to the DNA mismatch repair MutS family. MutS2 subfamily.</text>
</comment>
<dbReference type="GO" id="GO:0005524">
    <property type="term" value="F:ATP binding"/>
    <property type="evidence" value="ECO:0007669"/>
    <property type="project" value="UniProtKB-UniRule"/>
</dbReference>
<dbReference type="SMART" id="SM00533">
    <property type="entry name" value="MUTSd"/>
    <property type="match status" value="1"/>
</dbReference>
<dbReference type="OrthoDB" id="9808166at2"/>
<dbReference type="InterPro" id="IPR000432">
    <property type="entry name" value="DNA_mismatch_repair_MutS_C"/>
</dbReference>
<dbReference type="HAMAP" id="MF_00092">
    <property type="entry name" value="MutS2"/>
    <property type="match status" value="1"/>
</dbReference>
<protein>
    <recommendedName>
        <fullName evidence="7">Endonuclease MutS2</fullName>
        <ecNumber evidence="7">3.1.-.-</ecNumber>
    </recommendedName>
    <alternativeName>
        <fullName evidence="7">Ribosome-associated protein quality control-upstream factor</fullName>
        <shortName evidence="7">RQC-upstream factor</shortName>
        <shortName evidence="7">RqcU</shortName>
        <ecNumber evidence="7">3.6.4.-</ecNumber>
    </alternativeName>
</protein>
<dbReference type="RefSeq" id="WP_145086358.1">
    <property type="nucleotide sequence ID" value="NZ_JAYFNS010000033.1"/>
</dbReference>
<dbReference type="Pfam" id="PF20297">
    <property type="entry name" value="MSSS"/>
    <property type="match status" value="1"/>
</dbReference>
<keyword evidence="1 7" id="KW-0699">rRNA-binding</keyword>
<dbReference type="GO" id="GO:0004519">
    <property type="term" value="F:endonuclease activity"/>
    <property type="evidence" value="ECO:0007669"/>
    <property type="project" value="UniProtKB-UniRule"/>
</dbReference>
<comment type="function">
    <text evidence="7">Acts as a ribosome collision sensor, splitting the ribosome into its 2 subunits. Detects stalled/collided 70S ribosomes which it binds and splits by an ATP-hydrolysis driven conformational change. Acts upstream of the ribosome quality control system (RQC), a ribosome-associated complex that mediates the extraction of incompletely synthesized nascent chains from stalled ribosomes and their subsequent degradation. Probably generates substrates for RQC.</text>
</comment>
<dbReference type="EC" id="3.1.-.-" evidence="7"/>
<dbReference type="GO" id="GO:0030983">
    <property type="term" value="F:mismatched DNA binding"/>
    <property type="evidence" value="ECO:0007669"/>
    <property type="project" value="InterPro"/>
</dbReference>
<dbReference type="AlphaFoldDB" id="A0A562J3X4"/>
<keyword evidence="8" id="KW-0175">Coiled coil</keyword>
<keyword evidence="6 7" id="KW-0238">DNA-binding</keyword>
<comment type="function">
    <text evidence="7">Endonuclease that is involved in the suppression of homologous recombination and thus may have a key role in the control of bacterial genetic diversity.</text>
</comment>
<evidence type="ECO:0000256" key="6">
    <source>
        <dbReference type="ARBA" id="ARBA00023125"/>
    </source>
</evidence>
<dbReference type="Gene3D" id="3.30.1370.110">
    <property type="match status" value="1"/>
</dbReference>
<keyword evidence="11" id="KW-1185">Reference proteome</keyword>
<feature type="coiled-coil region" evidence="8">
    <location>
        <begin position="505"/>
        <end position="607"/>
    </location>
</feature>
<dbReference type="EMBL" id="VLKH01000013">
    <property type="protein sequence ID" value="TWH77565.1"/>
    <property type="molecule type" value="Genomic_DNA"/>
</dbReference>
<dbReference type="PROSITE" id="PS50828">
    <property type="entry name" value="SMR"/>
    <property type="match status" value="1"/>
</dbReference>
<comment type="subunit">
    <text evidence="7">Homodimer. Binds to stalled ribosomes, contacting rRNA.</text>
</comment>
<dbReference type="GO" id="GO:0140664">
    <property type="term" value="F:ATP-dependent DNA damage sensor activity"/>
    <property type="evidence" value="ECO:0007669"/>
    <property type="project" value="InterPro"/>
</dbReference>
<dbReference type="PROSITE" id="PS00486">
    <property type="entry name" value="DNA_MISMATCH_REPAIR_2"/>
    <property type="match status" value="1"/>
</dbReference>
<keyword evidence="3 7" id="KW-0378">Hydrolase</keyword>
<dbReference type="PIRSF" id="PIRSF005814">
    <property type="entry name" value="MutS_YshD"/>
    <property type="match status" value="1"/>
</dbReference>
<dbReference type="GO" id="GO:0043023">
    <property type="term" value="F:ribosomal large subunit binding"/>
    <property type="evidence" value="ECO:0007669"/>
    <property type="project" value="UniProtKB-UniRule"/>
</dbReference>
<dbReference type="Pfam" id="PF00488">
    <property type="entry name" value="MutS_V"/>
    <property type="match status" value="1"/>
</dbReference>
<evidence type="ECO:0000256" key="8">
    <source>
        <dbReference type="SAM" id="Coils"/>
    </source>
</evidence>
<gene>
    <name evidence="7" type="primary">mutS2</name>
    <name evidence="7" type="synonym">rqcU</name>
    <name evidence="10" type="ORF">LY60_03331</name>
</gene>
<dbReference type="InterPro" id="IPR045076">
    <property type="entry name" value="MutS"/>
</dbReference>
<dbReference type="SMART" id="SM00534">
    <property type="entry name" value="MUTSac"/>
    <property type="match status" value="1"/>
</dbReference>
<dbReference type="EC" id="3.6.4.-" evidence="7"/>
<accession>A0A562J3X4</accession>
<dbReference type="InterPro" id="IPR036187">
    <property type="entry name" value="DNA_mismatch_repair_MutS_sf"/>
</dbReference>
<dbReference type="SUPFAM" id="SSF52540">
    <property type="entry name" value="P-loop containing nucleoside triphosphate hydrolases"/>
    <property type="match status" value="1"/>
</dbReference>
<dbReference type="CDD" id="cd03280">
    <property type="entry name" value="ABC_MutS2"/>
    <property type="match status" value="1"/>
</dbReference>